<dbReference type="RefSeq" id="XP_067546830.1">
    <property type="nucleotide sequence ID" value="XM_067694518.1"/>
</dbReference>
<dbReference type="EMBL" id="JAEOAQ010000007">
    <property type="protein sequence ID" value="KAG5417714.1"/>
    <property type="molecule type" value="Genomic_DNA"/>
</dbReference>
<proteinExistence type="predicted"/>
<sequence length="422" mass="48972">MPEPFKASKELNNLKSNYFTIVSLSNIEKYVLTMDGNQPIELFEMGDCFWALLHLILKYFKNVKKYDIATYHDYHGWVPFPDDYIRFNTNKPQLQLPEGLSEDEQKTFLLETITEKSRFKKKLVYSFWYIDLLKLADMFLNISDLNLHWRYRWELTNCKFQSPLKKLHLDGAEEIGLLHERFNSLNLQSLTLCFSNFSNCLPLGKLDEYFPKLIFLTIVSYSSTLTEDLARLQSRSHQNLKTLLIHGPDPTLLKKKLVGGLIFSFPRASISWWDGSTLGSCGEYTLDLLNVMTPCLCYGRIGYHMVWTSRDTPDAELVSFAGFGTEFEVYLESIYSKNQLIELYRIVREVGRAISETGSWKNINEENADEGRLRERVTQTVIQATDETRLVMGDDAEGRHTRNKSGKFSLFFKGMFRSSGRT</sequence>
<name>A0A8H7ZC06_9ASCO</name>
<gene>
    <name evidence="1" type="ORF">I9W82_005350</name>
</gene>
<organism evidence="1 2">
    <name type="scientific">Candida metapsilosis</name>
    <dbReference type="NCBI Taxonomy" id="273372"/>
    <lineage>
        <taxon>Eukaryota</taxon>
        <taxon>Fungi</taxon>
        <taxon>Dikarya</taxon>
        <taxon>Ascomycota</taxon>
        <taxon>Saccharomycotina</taxon>
        <taxon>Pichiomycetes</taxon>
        <taxon>Debaryomycetaceae</taxon>
        <taxon>Candida/Lodderomyces clade</taxon>
        <taxon>Candida</taxon>
    </lineage>
</organism>
<protein>
    <submittedName>
        <fullName evidence="1">Uncharacterized protein</fullName>
    </submittedName>
</protein>
<comment type="caution">
    <text evidence="1">The sequence shown here is derived from an EMBL/GenBank/DDBJ whole genome shotgun (WGS) entry which is preliminary data.</text>
</comment>
<accession>A0A8H7ZC06</accession>
<dbReference type="AlphaFoldDB" id="A0A8H7ZC06"/>
<reference evidence="1 2" key="1">
    <citation type="submission" date="2020-12" db="EMBL/GenBank/DDBJ databases">
        <title>Effect of drift, selection, and recombination on the evolution of hybrid genomes in Candida yeast pathogens.</title>
        <authorList>
            <person name="Mixao V."/>
            <person name="Ksiezopolska E."/>
            <person name="Saus E."/>
            <person name="Boekhout T."/>
            <person name="Gacser A."/>
            <person name="Gabaldon T."/>
        </authorList>
    </citation>
    <scope>NUCLEOTIDE SEQUENCE [LARGE SCALE GENOMIC DNA]</scope>
    <source>
        <strain evidence="1 2">BP57</strain>
    </source>
</reference>
<keyword evidence="2" id="KW-1185">Reference proteome</keyword>
<dbReference type="GeneID" id="93653979"/>
<evidence type="ECO:0000313" key="1">
    <source>
        <dbReference type="EMBL" id="KAG5417714.1"/>
    </source>
</evidence>
<dbReference type="Proteomes" id="UP000669133">
    <property type="component" value="Unassembled WGS sequence"/>
</dbReference>
<evidence type="ECO:0000313" key="2">
    <source>
        <dbReference type="Proteomes" id="UP000669133"/>
    </source>
</evidence>